<feature type="transmembrane region" description="Helical" evidence="1">
    <location>
        <begin position="20"/>
        <end position="42"/>
    </location>
</feature>
<dbReference type="InterPro" id="IPR021434">
    <property type="entry name" value="DUF3082"/>
</dbReference>
<name>X0X8K9_9ZZZZ</name>
<dbReference type="AlphaFoldDB" id="X0X8K9"/>
<feature type="transmembrane region" description="Helical" evidence="1">
    <location>
        <begin position="63"/>
        <end position="86"/>
    </location>
</feature>
<keyword evidence="1" id="KW-0812">Transmembrane</keyword>
<evidence type="ECO:0000313" key="2">
    <source>
        <dbReference type="EMBL" id="GAG21311.1"/>
    </source>
</evidence>
<comment type="caution">
    <text evidence="2">The sequence shown here is derived from an EMBL/GenBank/DDBJ whole genome shotgun (WGS) entry which is preliminary data.</text>
</comment>
<feature type="non-terminal residue" evidence="2">
    <location>
        <position position="88"/>
    </location>
</feature>
<reference evidence="2" key="1">
    <citation type="journal article" date="2014" name="Front. Microbiol.">
        <title>High frequency of phylogenetically diverse reductive dehalogenase-homologous genes in deep subseafloor sedimentary metagenomes.</title>
        <authorList>
            <person name="Kawai M."/>
            <person name="Futagami T."/>
            <person name="Toyoda A."/>
            <person name="Takaki Y."/>
            <person name="Nishi S."/>
            <person name="Hori S."/>
            <person name="Arai W."/>
            <person name="Tsubouchi T."/>
            <person name="Morono Y."/>
            <person name="Uchiyama I."/>
            <person name="Ito T."/>
            <person name="Fujiyama A."/>
            <person name="Inagaki F."/>
            <person name="Takami H."/>
        </authorList>
    </citation>
    <scope>NUCLEOTIDE SEQUENCE</scope>
    <source>
        <strain evidence="2">Expedition CK06-06</strain>
    </source>
</reference>
<gene>
    <name evidence="2" type="ORF">S01H1_51205</name>
</gene>
<accession>X0X8K9</accession>
<protein>
    <submittedName>
        <fullName evidence="2">Uncharacterized protein</fullName>
    </submittedName>
</protein>
<dbReference type="EMBL" id="BARS01033035">
    <property type="protein sequence ID" value="GAG21311.1"/>
    <property type="molecule type" value="Genomic_DNA"/>
</dbReference>
<sequence>MNNLFSFLDKLSTTLGIKSIYLHILAKSLIAVILSYIIWFILKRIIASFEKKTKKTEFIQINIQIFSVIRRALLYGLVLATGTYLIRL</sequence>
<organism evidence="2">
    <name type="scientific">marine sediment metagenome</name>
    <dbReference type="NCBI Taxonomy" id="412755"/>
    <lineage>
        <taxon>unclassified sequences</taxon>
        <taxon>metagenomes</taxon>
        <taxon>ecological metagenomes</taxon>
    </lineage>
</organism>
<keyword evidence="1" id="KW-1133">Transmembrane helix</keyword>
<keyword evidence="1" id="KW-0472">Membrane</keyword>
<evidence type="ECO:0000256" key="1">
    <source>
        <dbReference type="SAM" id="Phobius"/>
    </source>
</evidence>
<proteinExistence type="predicted"/>
<dbReference type="Pfam" id="PF11282">
    <property type="entry name" value="DUF3082"/>
    <property type="match status" value="1"/>
</dbReference>